<dbReference type="InterPro" id="IPR021785">
    <property type="entry name" value="DUF3350"/>
</dbReference>
<organism evidence="5 6">
    <name type="scientific">Cordylochernes scorpioides</name>
    <dbReference type="NCBI Taxonomy" id="51811"/>
    <lineage>
        <taxon>Eukaryota</taxon>
        <taxon>Metazoa</taxon>
        <taxon>Ecdysozoa</taxon>
        <taxon>Arthropoda</taxon>
        <taxon>Chelicerata</taxon>
        <taxon>Arachnida</taxon>
        <taxon>Pseudoscorpiones</taxon>
        <taxon>Cheliferoidea</taxon>
        <taxon>Chernetidae</taxon>
        <taxon>Cordylochernes</taxon>
    </lineage>
</organism>
<dbReference type="SUPFAM" id="SSF47923">
    <property type="entry name" value="Ypt/Rab-GAP domain of gyp1p"/>
    <property type="match status" value="2"/>
</dbReference>
<evidence type="ECO:0000313" key="5">
    <source>
        <dbReference type="EMBL" id="UYV60394.1"/>
    </source>
</evidence>
<dbReference type="Gene3D" id="1.10.8.270">
    <property type="entry name" value="putative rabgap domain of human tbc1 domain family member 14 like domains"/>
    <property type="match status" value="1"/>
</dbReference>
<dbReference type="SMART" id="SM00164">
    <property type="entry name" value="TBC"/>
    <property type="match status" value="1"/>
</dbReference>
<feature type="domain" description="Rab-GAP TBC" evidence="4">
    <location>
        <begin position="559"/>
        <end position="761"/>
    </location>
</feature>
<dbReference type="InterPro" id="IPR035969">
    <property type="entry name" value="Rab-GAP_TBC_sf"/>
</dbReference>
<dbReference type="Gene3D" id="1.10.10.2750">
    <property type="match status" value="1"/>
</dbReference>
<keyword evidence="1" id="KW-0597">Phosphoprotein</keyword>
<feature type="coiled-coil region" evidence="2">
    <location>
        <begin position="899"/>
        <end position="933"/>
    </location>
</feature>
<keyword evidence="2" id="KW-0175">Coiled coil</keyword>
<dbReference type="Gene3D" id="2.30.29.30">
    <property type="entry name" value="Pleckstrin-homology domain (PH domain)/Phosphotyrosine-binding domain (PTB)"/>
    <property type="match status" value="1"/>
</dbReference>
<proteinExistence type="predicted"/>
<evidence type="ECO:0000256" key="2">
    <source>
        <dbReference type="SAM" id="Coils"/>
    </source>
</evidence>
<dbReference type="InterPro" id="IPR011993">
    <property type="entry name" value="PH-like_dom_sf"/>
</dbReference>
<dbReference type="Proteomes" id="UP001235939">
    <property type="component" value="Chromosome 01"/>
</dbReference>
<dbReference type="PANTHER" id="PTHR47219:SF16">
    <property type="entry name" value="GTPASE ACTIVATING PROTEIN"/>
    <property type="match status" value="1"/>
</dbReference>
<dbReference type="SUPFAM" id="SSF50729">
    <property type="entry name" value="PH domain-like"/>
    <property type="match status" value="1"/>
</dbReference>
<feature type="region of interest" description="Disordered" evidence="3">
    <location>
        <begin position="29"/>
        <end position="60"/>
    </location>
</feature>
<evidence type="ECO:0000313" key="6">
    <source>
        <dbReference type="Proteomes" id="UP001235939"/>
    </source>
</evidence>
<reference evidence="5 6" key="1">
    <citation type="submission" date="2022-01" db="EMBL/GenBank/DDBJ databases">
        <title>A chromosomal length assembly of Cordylochernes scorpioides.</title>
        <authorList>
            <person name="Zeh D."/>
            <person name="Zeh J."/>
        </authorList>
    </citation>
    <scope>NUCLEOTIDE SEQUENCE [LARGE SCALE GENOMIC DNA]</scope>
    <source>
        <strain evidence="5">IN4F17</strain>
        <tissue evidence="5">Whole Body</tissue>
    </source>
</reference>
<name>A0ABY6JV87_9ARAC</name>
<dbReference type="PANTHER" id="PTHR47219">
    <property type="entry name" value="RAB GTPASE-ACTIVATING PROTEIN 1-LIKE"/>
    <property type="match status" value="1"/>
</dbReference>
<dbReference type="InterPro" id="IPR050302">
    <property type="entry name" value="Rab_GAP_TBC_domain"/>
</dbReference>
<evidence type="ECO:0000256" key="1">
    <source>
        <dbReference type="ARBA" id="ARBA00022553"/>
    </source>
</evidence>
<evidence type="ECO:0000259" key="4">
    <source>
        <dbReference type="PROSITE" id="PS50086"/>
    </source>
</evidence>
<dbReference type="Gene3D" id="1.10.472.80">
    <property type="entry name" value="Ypt/Rab-GAP domain of gyp1p, domain 3"/>
    <property type="match status" value="1"/>
</dbReference>
<dbReference type="Pfam" id="PF00566">
    <property type="entry name" value="RabGAP-TBC"/>
    <property type="match status" value="1"/>
</dbReference>
<keyword evidence="6" id="KW-1185">Reference proteome</keyword>
<accession>A0ABY6JV87</accession>
<sequence>MCAMQVYTKRAPPVFIDEAVEKLRRLEELQEEPRQRHGSGSSVASLPNCLDSIPPPQENLLAQQLGSDDSSAENIPPSELLDVWQGEMSDPFDKSPISPGMEFGQSLISHTQSMDSTARQALLHDLQEMREPLSPTDGTRIRSFSGDTHRPVKQLSLPPYRTRALSGDMKKSPTEPSRSNRIMLFLIGQLELCMISPDRKQVLLSKTFNDISHCSKGIEKRDHFGFICREMSASTGSDNYIAYIFRGQTEKVNVFQSHIIRHIFYHFTSHNVLLLHLVNPPVVVEVDELMNALKQAFQNAHHVYQRNIQRLRTVCDTCPMTWFHRLCLELEGNTPDKCQSIIMNKISHLAPADQEIIMERFQGAEVTTYEEQNEVFMMLIRSLCEQKQSKHSHSGTKTELSMDKKIVVPSKLNSLKQKAKKSLSNSFETILKTSVGLVLDQCRPQWALSLTSVDLKSSGDTPDSAQPPKPVQPRSRAELRALWKKAIMEQILLIRMDRENKKLQMSQDAASHKRMRLDYEEIPPCLKEAALRWDHVLEEFNQTRRLLEKSSLHKLVKDGVPRHKRGAIWQFLVDHYCQQHLGSPTEEIVELTGSYQAHLTELTPNQHAILIDLGRTFPSHPYFSQPLGAGQLALFNLLKAYSLLDQEVGYCQGLSFVAGVLLLHSINVQMPEEQAFEMLKHIQYRLGFRRQYKQPDMIALHIQMYQLSRLLHDFHPDLYNHFDTHEISPTLYAAPWFLTFFASQFPLGFVARLFDLVLLQGIDAIFKVSLALLGCHKEVLLQCQSFESIMECIKSVLPAVDIIRMEHIFNQAFSLHLSRNLHAYEVEYHVLQEEVMCQPPPSRDSDKIKSLEASNTALKSHNMELLEQLQWSLRHQDGVTTPEWVQVAHNTIHQLEHSMGSYQSSLRTLEARIKSLEEERDALMQTVTALRQAQS</sequence>
<feature type="region of interest" description="Disordered" evidence="3">
    <location>
        <begin position="457"/>
        <end position="476"/>
    </location>
</feature>
<gene>
    <name evidence="5" type="ORF">LAZ67_1001030</name>
</gene>
<dbReference type="PROSITE" id="PS50086">
    <property type="entry name" value="TBC_RABGAP"/>
    <property type="match status" value="1"/>
</dbReference>
<dbReference type="Pfam" id="PF11830">
    <property type="entry name" value="DUF3350"/>
    <property type="match status" value="1"/>
</dbReference>
<feature type="region of interest" description="Disordered" evidence="3">
    <location>
        <begin position="129"/>
        <end position="153"/>
    </location>
</feature>
<dbReference type="EMBL" id="CP092863">
    <property type="protein sequence ID" value="UYV60394.1"/>
    <property type="molecule type" value="Genomic_DNA"/>
</dbReference>
<dbReference type="InterPro" id="IPR000195">
    <property type="entry name" value="Rab-GAP-TBC_dom"/>
</dbReference>
<evidence type="ECO:0000256" key="3">
    <source>
        <dbReference type="SAM" id="MobiDB-lite"/>
    </source>
</evidence>
<protein>
    <submittedName>
        <fullName evidence="5">TBC1D4</fullName>
    </submittedName>
</protein>